<keyword evidence="5" id="KW-0472">Membrane</keyword>
<evidence type="ECO:0000256" key="3">
    <source>
        <dbReference type="ARBA" id="ARBA00022679"/>
    </source>
</evidence>
<evidence type="ECO:0000256" key="4">
    <source>
        <dbReference type="RuleBase" id="RU003718"/>
    </source>
</evidence>
<dbReference type="PROSITE" id="PS00375">
    <property type="entry name" value="UDPGT"/>
    <property type="match status" value="1"/>
</dbReference>
<organism evidence="6">
    <name type="scientific">Chilo suppressalis</name>
    <name type="common">Asiatic rice borer moth</name>
    <dbReference type="NCBI Taxonomy" id="168631"/>
    <lineage>
        <taxon>Eukaryota</taxon>
        <taxon>Metazoa</taxon>
        <taxon>Ecdysozoa</taxon>
        <taxon>Arthropoda</taxon>
        <taxon>Hexapoda</taxon>
        <taxon>Insecta</taxon>
        <taxon>Pterygota</taxon>
        <taxon>Neoptera</taxon>
        <taxon>Endopterygota</taxon>
        <taxon>Lepidoptera</taxon>
        <taxon>Glossata</taxon>
        <taxon>Ditrysia</taxon>
        <taxon>Pyraloidea</taxon>
        <taxon>Crambidae</taxon>
        <taxon>Crambinae</taxon>
        <taxon>Chilo</taxon>
    </lineage>
</organism>
<evidence type="ECO:0000256" key="2">
    <source>
        <dbReference type="ARBA" id="ARBA00022676"/>
    </source>
</evidence>
<dbReference type="FunFam" id="3.40.50.2000:FF:000050">
    <property type="entry name" value="UDP-glucuronosyltransferase"/>
    <property type="match status" value="1"/>
</dbReference>
<dbReference type="Pfam" id="PF00201">
    <property type="entry name" value="UDPGT"/>
    <property type="match status" value="1"/>
</dbReference>
<accession>A0A481XUB8</accession>
<dbReference type="GO" id="GO:0016020">
    <property type="term" value="C:membrane"/>
    <property type="evidence" value="ECO:0007669"/>
    <property type="project" value="UniProtKB-SubCell"/>
</dbReference>
<dbReference type="InterPro" id="IPR002213">
    <property type="entry name" value="UDP_glucos_trans"/>
</dbReference>
<dbReference type="PANTHER" id="PTHR48043">
    <property type="entry name" value="EG:EG0003.4 PROTEIN-RELATED"/>
    <property type="match status" value="1"/>
</dbReference>
<comment type="catalytic activity">
    <reaction evidence="5">
        <text>glucuronate acceptor + UDP-alpha-D-glucuronate = acceptor beta-D-glucuronoside + UDP + H(+)</text>
        <dbReference type="Rhea" id="RHEA:21032"/>
        <dbReference type="ChEBI" id="CHEBI:15378"/>
        <dbReference type="ChEBI" id="CHEBI:58052"/>
        <dbReference type="ChEBI" id="CHEBI:58223"/>
        <dbReference type="ChEBI" id="CHEBI:132367"/>
        <dbReference type="ChEBI" id="CHEBI:132368"/>
        <dbReference type="EC" id="2.4.1.17"/>
    </reaction>
</comment>
<dbReference type="InterPro" id="IPR035595">
    <property type="entry name" value="UDP_glycos_trans_CS"/>
</dbReference>
<keyword evidence="3 4" id="KW-0808">Transferase</keyword>
<feature type="transmembrane region" description="Helical" evidence="5">
    <location>
        <begin position="482"/>
        <end position="501"/>
    </location>
</feature>
<feature type="chain" id="PRO_5019610256" description="UDP-glucuronosyltransferase" evidence="5">
    <location>
        <begin position="19"/>
        <end position="520"/>
    </location>
</feature>
<dbReference type="OrthoDB" id="5835829at2759"/>
<keyword evidence="5" id="KW-0812">Transmembrane</keyword>
<comment type="similarity">
    <text evidence="1 4">Belongs to the UDP-glycosyltransferase family.</text>
</comment>
<dbReference type="AlphaFoldDB" id="A0A481XUB8"/>
<dbReference type="InterPro" id="IPR050271">
    <property type="entry name" value="UDP-glycosyltransferase"/>
</dbReference>
<dbReference type="Gene3D" id="3.40.50.2000">
    <property type="entry name" value="Glycogen Phosphorylase B"/>
    <property type="match status" value="1"/>
</dbReference>
<dbReference type="CDD" id="cd03784">
    <property type="entry name" value="GT1_Gtf-like"/>
    <property type="match status" value="1"/>
</dbReference>
<proteinExistence type="evidence at transcript level"/>
<dbReference type="SUPFAM" id="SSF53756">
    <property type="entry name" value="UDP-Glycosyltransferase/glycogen phosphorylase"/>
    <property type="match status" value="1"/>
</dbReference>
<dbReference type="EC" id="2.4.1.17" evidence="5"/>
<keyword evidence="2 4" id="KW-0328">Glycosyltransferase</keyword>
<dbReference type="EMBL" id="MK135482">
    <property type="protein sequence ID" value="QBK47168.1"/>
    <property type="molecule type" value="mRNA"/>
</dbReference>
<feature type="signal peptide" evidence="5">
    <location>
        <begin position="1"/>
        <end position="18"/>
    </location>
</feature>
<name>A0A481XUB8_CHISP</name>
<evidence type="ECO:0000256" key="5">
    <source>
        <dbReference type="RuleBase" id="RU362059"/>
    </source>
</evidence>
<keyword evidence="5" id="KW-0732">Signal</keyword>
<gene>
    <name evidence="6" type="primary">UGT40AK3</name>
</gene>
<reference evidence="6" key="1">
    <citation type="journal article" date="2019" name="Int. J. Mol. Sci.">
        <title>UDP-Glycosyltransferase Genes in the Striped Rice Stem Borer, Chilo suppressalis (Walker), and Their Contribution to Chlorantraniliprole Resistance.</title>
        <authorList>
            <person name="Zhao J."/>
            <person name="Xu L."/>
            <person name="Sun Y."/>
            <person name="Song P."/>
            <person name="Han Z."/>
        </authorList>
    </citation>
    <scope>NUCLEOTIDE SEQUENCE</scope>
</reference>
<dbReference type="GO" id="GO:0015020">
    <property type="term" value="F:glucuronosyltransferase activity"/>
    <property type="evidence" value="ECO:0007669"/>
    <property type="project" value="UniProtKB-EC"/>
</dbReference>
<evidence type="ECO:0000256" key="1">
    <source>
        <dbReference type="ARBA" id="ARBA00009995"/>
    </source>
</evidence>
<dbReference type="PANTHER" id="PTHR48043:SF159">
    <property type="entry name" value="EG:EG0003.4 PROTEIN-RELATED"/>
    <property type="match status" value="1"/>
</dbReference>
<comment type="subcellular location">
    <subcellularLocation>
        <location evidence="5">Membrane</location>
        <topology evidence="5">Single-pass membrane protein</topology>
    </subcellularLocation>
</comment>
<protein>
    <recommendedName>
        <fullName evidence="5">UDP-glucuronosyltransferase</fullName>
        <ecNumber evidence="5">2.4.1.17</ecNumber>
    </recommendedName>
</protein>
<sequence length="520" mass="59328">MLLNDVMFVFGLLCTVEASRILVVYPFPIRSLDILGQGFVRHLLNAGHEVTYVTCYPKKSDNNTNLRQVDISSNLVDMSDEGFNISNVMRNKIDVYDVKMYQDFSFFFAIVTFNNTNVQKLLEDTNQSFDAVLVDYDETEIYAGLASLYGCPMIWATSLGPHWQALRLVDEPSNPAYTADYLSSNLVPFTFYQRLEELWARIKWIWWKRTSTMPKERDTFENIFKPLFEKRGRTLPNYDEMIYNSSLVFSNSHNAFGDVPSLPQNLKLIGGYHIEHPPKPLPQDLQSLMNSAKHGVIYFSMGSTWNSKDFPKSMIEGLLRVFGKLKQTVIWKFEDDLPHVPANLKILKWAPQPSILAHSNCLLFITHGGQLSSTESIHYGVPIIGIPIFFDQFVNINKAVAKGYAIKVPLNYELPNNLGVAIQTIIFNPKYRKLAKDLSSIYHNRPLPPGKEAVYWVEHVIKTGGALHLRSPSLTVSFYQKYYLDLAAAIIALIFAVCKMVKWLLPNKKGSSTVIKEKRN</sequence>
<keyword evidence="5" id="KW-1133">Transmembrane helix</keyword>
<evidence type="ECO:0000313" key="6">
    <source>
        <dbReference type="EMBL" id="QBK47168.1"/>
    </source>
</evidence>